<name>A0A066RI28_9GAMM</name>
<evidence type="ECO:0000313" key="2">
    <source>
        <dbReference type="Proteomes" id="UP000027192"/>
    </source>
</evidence>
<proteinExistence type="predicted"/>
<gene>
    <name evidence="1" type="ORF">EA58_19740</name>
</gene>
<dbReference type="STRING" id="1654360.EA58_19740"/>
<dbReference type="EMBL" id="JMIB01000039">
    <property type="protein sequence ID" value="KDM89979.1"/>
    <property type="molecule type" value="Genomic_DNA"/>
</dbReference>
<accession>A0A066RI28</accession>
<comment type="caution">
    <text evidence="1">The sequence shown here is derived from an EMBL/GenBank/DDBJ whole genome shotgun (WGS) entry which is preliminary data.</text>
</comment>
<organism evidence="1 2">
    <name type="scientific">Photobacterium galatheae</name>
    <dbReference type="NCBI Taxonomy" id="1654360"/>
    <lineage>
        <taxon>Bacteria</taxon>
        <taxon>Pseudomonadati</taxon>
        <taxon>Pseudomonadota</taxon>
        <taxon>Gammaproteobacteria</taxon>
        <taxon>Vibrionales</taxon>
        <taxon>Vibrionaceae</taxon>
        <taxon>Photobacterium</taxon>
    </lineage>
</organism>
<dbReference type="AlphaFoldDB" id="A0A066RI28"/>
<sequence>MLADNRNHAVMSIVIALLESANQTSPDNPIHLCADTTFLKRYFKSVTVDEFLSNLKELATITTPVMSSKKVSSKQVSSHQSIQIFRFSFGGMTSYFSIPVCEGQTLYLKKQDTQAQAVQQVWCYWLEKIGSIQEIYKKKPTLTTNEKTGRKKFIQDALVFATAEELCLGIDGCLNSPFHMGYKIDKKTGKVTQQKAYCEPCNIFKNRDKLEALMAQVNGKHYLVQLEEANIRRNLRNFSARPDQKDMLITADRHLKKEALPQSSKLQMLMQAGN</sequence>
<reference evidence="1 2" key="1">
    <citation type="submission" date="2014-04" db="EMBL/GenBank/DDBJ databases">
        <title>Draft genome sequence of Photobacterium halotolerans S2753: a solonamide, ngercheumicin and holomycin producer.</title>
        <authorList>
            <person name="Machado H.R."/>
            <person name="Gram L."/>
        </authorList>
    </citation>
    <scope>NUCLEOTIDE SEQUENCE [LARGE SCALE GENOMIC DNA]</scope>
    <source>
        <strain evidence="1 2">S2753</strain>
    </source>
</reference>
<dbReference type="Proteomes" id="UP000027192">
    <property type="component" value="Unassembled WGS sequence"/>
</dbReference>
<evidence type="ECO:0000313" key="1">
    <source>
        <dbReference type="EMBL" id="KDM89979.1"/>
    </source>
</evidence>
<protein>
    <submittedName>
        <fullName evidence="1">Uncharacterized protein</fullName>
    </submittedName>
</protein>
<keyword evidence="2" id="KW-1185">Reference proteome</keyword>